<keyword evidence="2 8" id="KW-0813">Transport</keyword>
<dbReference type="PROSITE" id="PS52016">
    <property type="entry name" value="TONB_DEPENDENT_REC_3"/>
    <property type="match status" value="1"/>
</dbReference>
<dbReference type="Pfam" id="PF00593">
    <property type="entry name" value="TonB_dep_Rec_b-barrel"/>
    <property type="match status" value="1"/>
</dbReference>
<keyword evidence="4 8" id="KW-0812">Transmembrane</keyword>
<dbReference type="InterPro" id="IPR039426">
    <property type="entry name" value="TonB-dep_rcpt-like"/>
</dbReference>
<sequence length="857" mass="91542">MNTSSTNAIYASNIGATTADLRALGANRTLVLIDGRRVVAATTQGGSMVPANVVDLNQVPTSLVGRAEVVTGGASAAYGSDAVAGVVNIILDKQLRGFRGSMQYGVTELGDNKEYAISLAYGAAVNERGSFIIGGDFSDAKGAGDCYSRDWCLPGRAAVSNPNRNNGLPATILLPMGSIATATKNGIITAGPLAGQEFAPDGLSTYAHNYGVYYGAGLFQSGGGDMRHPFYENIPLAAPTRRITLLGALDYELTDSIKLIAEFSYANVKASTIGAQTRDTGSIIIQRDNPFLPSSVVTAMTTAGVSSFNFGRIGQDLGPATSKVERATTRIVGGLEGTLPNGWKWNAYYQYGRTDYSQRQQNTRINDNFTRAVDAVRAPNGSVVCRINADANPANDDPACSPLNLFGQYRFSPAAKAYTYGLATQDTTISQHVAAATLSGNLAELWAGPLSFAVGGEYRNDRAFGTADPISTALRFYTSPGAPIDGEIDVKEGFVELGLPLARGLTLLHSLDVNGAVRVTDYSTSGSVTTWKVGATWEPARQLRLRVTRSRDIRAPNVFELYGPRQTSFQTISDPTRGNASVLPLSILGGNADLKPEVADTFTAGVVFQPDFLGLDRLRVSVDYYDIDLQGAISTLGSQLIVNLCAAGRAELCAQVTRDANGVITSVSNTNLNLNRVQTRGVDIELAYNMPLFDGRISTRLLATHVMNLKTTDQTGTVIDRAGQMGPPTAPSTGGLPKWSGTAQLTYEQGPFSISGQMRYISRGVRDVLLVGPDDPRYSTTRPDSVNLNRVRPYAYLNLNAQYAILDDGARKIELFGAVSNVLNTDPPNYLPLFSPTNPVLYDMLGRSYRIGARFAF</sequence>
<evidence type="ECO:0000313" key="13">
    <source>
        <dbReference type="Proteomes" id="UP000094487"/>
    </source>
</evidence>
<dbReference type="Pfam" id="PF07715">
    <property type="entry name" value="Plug"/>
    <property type="match status" value="1"/>
</dbReference>
<comment type="subcellular location">
    <subcellularLocation>
        <location evidence="1 8">Cell outer membrane</location>
        <topology evidence="1 8">Multi-pass membrane protein</topology>
    </subcellularLocation>
</comment>
<keyword evidence="7 8" id="KW-0998">Cell outer membrane</keyword>
<evidence type="ECO:0000256" key="8">
    <source>
        <dbReference type="PROSITE-ProRule" id="PRU01360"/>
    </source>
</evidence>
<dbReference type="PANTHER" id="PTHR47234:SF2">
    <property type="entry name" value="TONB-DEPENDENT RECEPTOR"/>
    <property type="match status" value="1"/>
</dbReference>
<evidence type="ECO:0000256" key="5">
    <source>
        <dbReference type="ARBA" id="ARBA00023077"/>
    </source>
</evidence>
<dbReference type="GO" id="GO:0009279">
    <property type="term" value="C:cell outer membrane"/>
    <property type="evidence" value="ECO:0007669"/>
    <property type="project" value="UniProtKB-SubCell"/>
</dbReference>
<evidence type="ECO:0000256" key="2">
    <source>
        <dbReference type="ARBA" id="ARBA00022448"/>
    </source>
</evidence>
<dbReference type="STRING" id="1888892.BFL28_02895"/>
<name>A0A1E3LU02_9SPHN</name>
<dbReference type="PANTHER" id="PTHR47234">
    <property type="match status" value="1"/>
</dbReference>
<evidence type="ECO:0008006" key="14">
    <source>
        <dbReference type="Google" id="ProtNLM"/>
    </source>
</evidence>
<dbReference type="SUPFAM" id="SSF56935">
    <property type="entry name" value="Porins"/>
    <property type="match status" value="1"/>
</dbReference>
<comment type="similarity">
    <text evidence="8 9">Belongs to the TonB-dependent receptor family.</text>
</comment>
<dbReference type="Gene3D" id="2.40.170.20">
    <property type="entry name" value="TonB-dependent receptor, beta-barrel domain"/>
    <property type="match status" value="1"/>
</dbReference>
<dbReference type="InterPro" id="IPR012910">
    <property type="entry name" value="Plug_dom"/>
</dbReference>
<keyword evidence="5 9" id="KW-0798">TonB box</keyword>
<dbReference type="EMBL" id="MDDS01000035">
    <property type="protein sequence ID" value="ODP37194.1"/>
    <property type="molecule type" value="Genomic_DNA"/>
</dbReference>
<keyword evidence="3 8" id="KW-1134">Transmembrane beta strand</keyword>
<evidence type="ECO:0000256" key="3">
    <source>
        <dbReference type="ARBA" id="ARBA00022452"/>
    </source>
</evidence>
<evidence type="ECO:0000313" key="12">
    <source>
        <dbReference type="EMBL" id="ODP37194.1"/>
    </source>
</evidence>
<protein>
    <recommendedName>
        <fullName evidence="14">TonB-dependent receptor</fullName>
    </recommendedName>
</protein>
<dbReference type="InterPro" id="IPR036942">
    <property type="entry name" value="Beta-barrel_TonB_sf"/>
</dbReference>
<reference evidence="12 13" key="1">
    <citation type="submission" date="2016-08" db="EMBL/GenBank/DDBJ databases">
        <title>Draft genome of the agarase producing Sphingomonas sp. MCT13.</title>
        <authorList>
            <person name="D'Andrea M.M."/>
            <person name="Rossolini G.M."/>
            <person name="Thaller M.C."/>
        </authorList>
    </citation>
    <scope>NUCLEOTIDE SEQUENCE [LARGE SCALE GENOMIC DNA]</scope>
    <source>
        <strain evidence="12 13">MCT13</strain>
    </source>
</reference>
<feature type="domain" description="TonB-dependent receptor-like beta-barrel" evidence="10">
    <location>
        <begin position="321"/>
        <end position="822"/>
    </location>
</feature>
<evidence type="ECO:0000256" key="7">
    <source>
        <dbReference type="ARBA" id="ARBA00023237"/>
    </source>
</evidence>
<evidence type="ECO:0000256" key="9">
    <source>
        <dbReference type="RuleBase" id="RU003357"/>
    </source>
</evidence>
<dbReference type="AlphaFoldDB" id="A0A1E3LU02"/>
<evidence type="ECO:0000256" key="6">
    <source>
        <dbReference type="ARBA" id="ARBA00023136"/>
    </source>
</evidence>
<keyword evidence="6 8" id="KW-0472">Membrane</keyword>
<dbReference type="Proteomes" id="UP000094487">
    <property type="component" value="Unassembled WGS sequence"/>
</dbReference>
<feature type="domain" description="TonB-dependent receptor plug" evidence="11">
    <location>
        <begin position="7"/>
        <end position="86"/>
    </location>
</feature>
<proteinExistence type="inferred from homology"/>
<evidence type="ECO:0000256" key="4">
    <source>
        <dbReference type="ARBA" id="ARBA00022692"/>
    </source>
</evidence>
<evidence type="ECO:0000259" key="10">
    <source>
        <dbReference type="Pfam" id="PF00593"/>
    </source>
</evidence>
<gene>
    <name evidence="12" type="ORF">BFL28_02895</name>
</gene>
<evidence type="ECO:0000259" key="11">
    <source>
        <dbReference type="Pfam" id="PF07715"/>
    </source>
</evidence>
<evidence type="ECO:0000256" key="1">
    <source>
        <dbReference type="ARBA" id="ARBA00004571"/>
    </source>
</evidence>
<dbReference type="InterPro" id="IPR037066">
    <property type="entry name" value="Plug_dom_sf"/>
</dbReference>
<dbReference type="Gene3D" id="2.170.130.10">
    <property type="entry name" value="TonB-dependent receptor, plug domain"/>
    <property type="match status" value="1"/>
</dbReference>
<organism evidence="12 13">
    <name type="scientific">Sphingomonas turrisvirgatae</name>
    <dbReference type="NCBI Taxonomy" id="1888892"/>
    <lineage>
        <taxon>Bacteria</taxon>
        <taxon>Pseudomonadati</taxon>
        <taxon>Pseudomonadota</taxon>
        <taxon>Alphaproteobacteria</taxon>
        <taxon>Sphingomonadales</taxon>
        <taxon>Sphingomonadaceae</taxon>
        <taxon>Sphingomonas</taxon>
    </lineage>
</organism>
<accession>A0A1E3LU02</accession>
<comment type="caution">
    <text evidence="12">The sequence shown here is derived from an EMBL/GenBank/DDBJ whole genome shotgun (WGS) entry which is preliminary data.</text>
</comment>
<dbReference type="InterPro" id="IPR000531">
    <property type="entry name" value="Beta-barrel_TonB"/>
</dbReference>
<keyword evidence="13" id="KW-1185">Reference proteome</keyword>